<keyword evidence="2" id="KW-0808">Transferase</keyword>
<gene>
    <name evidence="2" type="ORF">ENM70_01310</name>
</gene>
<dbReference type="GO" id="GO:0016757">
    <property type="term" value="F:glycosyltransferase activity"/>
    <property type="evidence" value="ECO:0007669"/>
    <property type="project" value="InterPro"/>
</dbReference>
<dbReference type="EMBL" id="DRYU01000030">
    <property type="protein sequence ID" value="HHP92254.1"/>
    <property type="molecule type" value="Genomic_DNA"/>
</dbReference>
<dbReference type="InterPro" id="IPR001296">
    <property type="entry name" value="Glyco_trans_1"/>
</dbReference>
<dbReference type="Pfam" id="PF00534">
    <property type="entry name" value="Glycos_transf_1"/>
    <property type="match status" value="1"/>
</dbReference>
<accession>A0A7J3YUL9</accession>
<name>A0A7J3YUL9_9CREN</name>
<proteinExistence type="predicted"/>
<feature type="domain" description="Glycosyl transferase family 1" evidence="1">
    <location>
        <begin position="188"/>
        <end position="326"/>
    </location>
</feature>
<reference evidence="2" key="1">
    <citation type="journal article" date="2020" name="mSystems">
        <title>Genome- and Community-Level Interaction Insights into Carbon Utilization and Element Cycling Functions of Hydrothermarchaeota in Hydrothermal Sediment.</title>
        <authorList>
            <person name="Zhou Z."/>
            <person name="Liu Y."/>
            <person name="Xu W."/>
            <person name="Pan J."/>
            <person name="Luo Z.H."/>
            <person name="Li M."/>
        </authorList>
    </citation>
    <scope>NUCLEOTIDE SEQUENCE [LARGE SCALE GENOMIC DNA]</scope>
    <source>
        <strain evidence="2">SpSt-1109</strain>
    </source>
</reference>
<evidence type="ECO:0000313" key="2">
    <source>
        <dbReference type="EMBL" id="HHP92254.1"/>
    </source>
</evidence>
<dbReference type="Gene3D" id="3.40.50.2000">
    <property type="entry name" value="Glycogen Phosphorylase B"/>
    <property type="match status" value="2"/>
</dbReference>
<comment type="caution">
    <text evidence="2">The sequence shown here is derived from an EMBL/GenBank/DDBJ whole genome shotgun (WGS) entry which is preliminary data.</text>
</comment>
<dbReference type="SUPFAM" id="SSF53756">
    <property type="entry name" value="UDP-Glycosyltransferase/glycogen phosphorylase"/>
    <property type="match status" value="1"/>
</dbReference>
<sequence length="361" mass="40934">MRICLLGPNPKEKGGVAKSTLYLAYIYKKILGYNVVWFSSNDVKRADLSKCDIIHSQGPLYFIAMVKLILSRKPKKILTLRGWVLDEAKTFVLGSHNAKEKLRNLLVYILNAINWIMHKLILIPFVYDYVTAVSHITAKKNGVNALVIPNPTICRDSGFPRDYSNHTPKEVLLVTYVSIGGGKVLSIPRLIKTVKLLNKKLESPSINKRVILHIYGKDVPPNIIEAISRIQYVKFLGYVNDYLDRLREADLFLAGYTFPELGHAALEAICAGAPIAKFTEDPKLEEIKDGFNGVLASSDEEMVEKLVNYVLNMNEERRKLLINARDTILKVRNICRVAVMWKTIIRATDCSSRKYKLNMKI</sequence>
<protein>
    <submittedName>
        <fullName evidence="2">Glycosyltransferase family 1 protein</fullName>
    </submittedName>
</protein>
<evidence type="ECO:0000259" key="1">
    <source>
        <dbReference type="Pfam" id="PF00534"/>
    </source>
</evidence>
<dbReference type="AlphaFoldDB" id="A0A7J3YUL9"/>
<organism evidence="2">
    <name type="scientific">Ignisphaera aggregans</name>
    <dbReference type="NCBI Taxonomy" id="334771"/>
    <lineage>
        <taxon>Archaea</taxon>
        <taxon>Thermoproteota</taxon>
        <taxon>Thermoprotei</taxon>
        <taxon>Desulfurococcales</taxon>
        <taxon>Desulfurococcaceae</taxon>
        <taxon>Ignisphaera</taxon>
    </lineage>
</organism>